<feature type="region of interest" description="Disordered" evidence="1">
    <location>
        <begin position="165"/>
        <end position="184"/>
    </location>
</feature>
<dbReference type="EMBL" id="KV875529">
    <property type="protein sequence ID" value="RZR71415.1"/>
    <property type="molecule type" value="Genomic_DNA"/>
</dbReference>
<feature type="region of interest" description="Disordered" evidence="1">
    <location>
        <begin position="88"/>
        <end position="136"/>
    </location>
</feature>
<dbReference type="Proteomes" id="UP000290560">
    <property type="component" value="Unassembled WGS sequence"/>
</dbReference>
<feature type="compositionally biased region" description="Basic residues" evidence="1">
    <location>
        <begin position="112"/>
        <end position="134"/>
    </location>
</feature>
<protein>
    <submittedName>
        <fullName evidence="2">Uncharacterized protein</fullName>
    </submittedName>
</protein>
<accession>A0A445MAX6</accession>
<evidence type="ECO:0000256" key="1">
    <source>
        <dbReference type="SAM" id="MobiDB-lite"/>
    </source>
</evidence>
<feature type="compositionally biased region" description="Basic and acidic residues" evidence="1">
    <location>
        <begin position="93"/>
        <end position="110"/>
    </location>
</feature>
<sequence>MLHLSSQSICFVHHDRKPRSLPSSASFAVALRPFAIVALSAALSNFVHHFSPSSIIVARVVRTGPPADRHADHLLLGSISLVVARQGERKKRTFEEEGEASRKRSMESPMHKLGRRRQEQRKRRSRGRRRRPRLHLLNSLLRPLPPHREPSDIVFLLPTSLTSKATDNYRRGDKEKEEEKKDEATTTRLPLVHIGRLLIGTRNACYRVILLIRAVSAPLPPKITARSVAPAIRRQRVTDNNINKVFDEMLMFVRVHRFGYIPCTASSGLAIAHIEKEFLKVIFPQSSMDRARDEESSHDLERGNALVDAFRDQVREQSKATSYGGTLRVDVEIELNGGLTRGMVDVRATINSMQIKERSNLGGTQ</sequence>
<dbReference type="AlphaFoldDB" id="A0A445MAX6"/>
<proteinExistence type="predicted"/>
<evidence type="ECO:0000313" key="2">
    <source>
        <dbReference type="EMBL" id="RZR71415.1"/>
    </source>
</evidence>
<name>A0A445MAX6_ENSVE</name>
<organism evidence="2">
    <name type="scientific">Ensete ventricosum</name>
    <name type="common">Abyssinian banana</name>
    <name type="synonym">Musa ensete</name>
    <dbReference type="NCBI Taxonomy" id="4639"/>
    <lineage>
        <taxon>Eukaryota</taxon>
        <taxon>Viridiplantae</taxon>
        <taxon>Streptophyta</taxon>
        <taxon>Embryophyta</taxon>
        <taxon>Tracheophyta</taxon>
        <taxon>Spermatophyta</taxon>
        <taxon>Magnoliopsida</taxon>
        <taxon>Liliopsida</taxon>
        <taxon>Zingiberales</taxon>
        <taxon>Musaceae</taxon>
        <taxon>Ensete</taxon>
    </lineage>
</organism>
<gene>
    <name evidence="2" type="ORF">BHM03_00004971</name>
</gene>
<reference evidence="2" key="1">
    <citation type="journal article" date="2018" name="Data Brief">
        <title>Genome sequence data from 17 accessions of Ensete ventricosum, a staple food crop for millions in Ethiopia.</title>
        <authorList>
            <person name="Yemataw Z."/>
            <person name="Muzemil S."/>
            <person name="Ambachew D."/>
            <person name="Tripathi L."/>
            <person name="Tesfaye K."/>
            <person name="Chala A."/>
            <person name="Farbos A."/>
            <person name="O'Neill P."/>
            <person name="Moore K."/>
            <person name="Grant M."/>
            <person name="Studholme D.J."/>
        </authorList>
    </citation>
    <scope>NUCLEOTIDE SEQUENCE [LARGE SCALE GENOMIC DNA]</scope>
    <source>
        <tissue evidence="2">Leaf</tissue>
    </source>
</reference>
<feature type="compositionally biased region" description="Basic and acidic residues" evidence="1">
    <location>
        <begin position="167"/>
        <end position="184"/>
    </location>
</feature>